<dbReference type="AlphaFoldDB" id="A0AAD5XU29"/>
<evidence type="ECO:0000313" key="1">
    <source>
        <dbReference type="EMBL" id="KAJ3214603.1"/>
    </source>
</evidence>
<sequence length="502" mass="58017">MNQQQQINDTKVLNELHFEYSRAFPSSRVLELQGSAVLILKQRLQEIKNYPHRYTHQLYQQQQKQVSKTAINSKGCNIQKKLFDNQPLPFHSKISSNLLSNPTEILQNHLVLEDLFQKEFNRYEFLQKKFPSGREYKNWKKEQPLIELKIIMYKCLRNKALRGEIDGKELHAVCKKVIERRIKSSRKPFELSLKDKLNLDNIKGGMGCKRIFKFSPSKLKQVVNYDEINLNLNDAFSNVNLGSQCTDEQDVEGFNESDDEGFSLAKNDVKISVDVNTRKTPLQQLKKKSSNDTDSITLSSSNSVTCSSNPLKIESNLLKKVEIYSLKEKLFAKQDGSSNSSRFLDQLGEKHHGSKIDTAELNDALYRIQVSKCEKSPEFDFLENERRHIRSQNFNEGLSDYNLKNSYLCHEFTVGNCGKKSLNISEATEINRFFGEEDTSFEILEKNEKKIKDYVEGNFILKKTINKNLNCNSSNSAQRNLNKVNIADSIWASIYGFIWSRK</sequence>
<evidence type="ECO:0000313" key="2">
    <source>
        <dbReference type="Proteomes" id="UP001211065"/>
    </source>
</evidence>
<comment type="caution">
    <text evidence="1">The sequence shown here is derived from an EMBL/GenBank/DDBJ whole genome shotgun (WGS) entry which is preliminary data.</text>
</comment>
<proteinExistence type="predicted"/>
<name>A0AAD5XU29_9FUNG</name>
<dbReference type="Proteomes" id="UP001211065">
    <property type="component" value="Unassembled WGS sequence"/>
</dbReference>
<keyword evidence="2" id="KW-1185">Reference proteome</keyword>
<dbReference type="EMBL" id="JADGJW010000607">
    <property type="protein sequence ID" value="KAJ3214603.1"/>
    <property type="molecule type" value="Genomic_DNA"/>
</dbReference>
<reference evidence="1" key="1">
    <citation type="submission" date="2020-05" db="EMBL/GenBank/DDBJ databases">
        <title>Phylogenomic resolution of chytrid fungi.</title>
        <authorList>
            <person name="Stajich J.E."/>
            <person name="Amses K."/>
            <person name="Simmons R."/>
            <person name="Seto K."/>
            <person name="Myers J."/>
            <person name="Bonds A."/>
            <person name="Quandt C.A."/>
            <person name="Barry K."/>
            <person name="Liu P."/>
            <person name="Grigoriev I."/>
            <person name="Longcore J.E."/>
            <person name="James T.Y."/>
        </authorList>
    </citation>
    <scope>NUCLEOTIDE SEQUENCE</scope>
    <source>
        <strain evidence="1">JEL0476</strain>
    </source>
</reference>
<organism evidence="1 2">
    <name type="scientific">Clydaea vesicula</name>
    <dbReference type="NCBI Taxonomy" id="447962"/>
    <lineage>
        <taxon>Eukaryota</taxon>
        <taxon>Fungi</taxon>
        <taxon>Fungi incertae sedis</taxon>
        <taxon>Chytridiomycota</taxon>
        <taxon>Chytridiomycota incertae sedis</taxon>
        <taxon>Chytridiomycetes</taxon>
        <taxon>Lobulomycetales</taxon>
        <taxon>Lobulomycetaceae</taxon>
        <taxon>Clydaea</taxon>
    </lineage>
</organism>
<protein>
    <submittedName>
        <fullName evidence="1">Uncharacterized protein</fullName>
    </submittedName>
</protein>
<accession>A0AAD5XU29</accession>
<gene>
    <name evidence="1" type="ORF">HK099_006787</name>
</gene>